<sequence length="792" mass="87292">MPNSSPGGEDSGPAEVARLLAALDTLSLDHFSVVGPYVRFDESTRHALKDLKQRILASLQSQGAYPTNFLLWGSPGTGKSYLIQQIARVAGPLVGYRELNLAKLDRTALLAGLDELTALPHPALCLLDEIDAKPTEPWPYEVLLPYLEPATPRPYPIAFCLAGSGGDSLSVMKDHLRSRPKGNDLISRIGRGNEFTVDPLGAGDRILVLVSQLLQASQEEGRAIREIEKFAMYYVATHPTLTSARQLRSLATQCAQRVPVGEDRIRYDYLFSAGDPENKDFWARSVPERAPLVNAFIHVEPGATPAPGVRRLSSPEPASSLPEPPAVDPRRLVVLPFSNISPDPNDEYLADGMTEELIGKLAHVSGLRVIARTTAMHFKDRRETALEIGRTLKVGTVAECSIRKAGNRLRITAQLIDTSTEEPIWSARYDRVLDDIFAIQDDIAGEIARAISEHFSSRGGKDQVPFAPPGTDTHDLMAYTDYLHGRKSLGEQRSVDSVRRALSYFERAANRDPAFGRARVGIADCWFWLGNEGAEPTDTSFDRAREELAVALRLNEGLAEAHSSLALLHLAQDEFGRAENEARRAIDLNPSLSGPYRTLFQVVAGNGKIHEAVALLERALQIDPLDVTVIALLGRLYLYAGRETDALQYWRQSEPLAPFRTATHRTEHYLGKGDLGAAEGTLGQMQALAPENPWTVGFRGILSARRGDGQGARASIAKLQSMAGKARIAVFLEGYVHLNLGELETFFALMDRSQELHVLPYIELLYSPMLDGIRKDPRFVRLMANQAQRRTR</sequence>
<dbReference type="Gene3D" id="1.25.40.10">
    <property type="entry name" value="Tetratricopeptide repeat domain"/>
    <property type="match status" value="1"/>
</dbReference>
<dbReference type="AlphaFoldDB" id="T1A4B4"/>
<dbReference type="PANTHER" id="PTHR12558">
    <property type="entry name" value="CELL DIVISION CYCLE 16,23,27"/>
    <property type="match status" value="1"/>
</dbReference>
<gene>
    <name evidence="3" type="ORF">B1B_10904</name>
</gene>
<dbReference type="PROSITE" id="PS50005">
    <property type="entry name" value="TPR"/>
    <property type="match status" value="1"/>
</dbReference>
<dbReference type="PANTHER" id="PTHR12558:SF13">
    <property type="entry name" value="CELL DIVISION CYCLE PROTEIN 27 HOMOLOG"/>
    <property type="match status" value="1"/>
</dbReference>
<dbReference type="InterPro" id="IPR003959">
    <property type="entry name" value="ATPase_AAA_core"/>
</dbReference>
<dbReference type="GO" id="GO:0005524">
    <property type="term" value="F:ATP binding"/>
    <property type="evidence" value="ECO:0007669"/>
    <property type="project" value="InterPro"/>
</dbReference>
<evidence type="ECO:0000256" key="1">
    <source>
        <dbReference type="SAM" id="MobiDB-lite"/>
    </source>
</evidence>
<dbReference type="SUPFAM" id="SSF52540">
    <property type="entry name" value="P-loop containing nucleoside triphosphate hydrolases"/>
    <property type="match status" value="1"/>
</dbReference>
<dbReference type="InterPro" id="IPR027417">
    <property type="entry name" value="P-loop_NTPase"/>
</dbReference>
<dbReference type="GO" id="GO:0016887">
    <property type="term" value="F:ATP hydrolysis activity"/>
    <property type="evidence" value="ECO:0007669"/>
    <property type="project" value="InterPro"/>
</dbReference>
<comment type="caution">
    <text evidence="3">The sequence shown here is derived from an EMBL/GenBank/DDBJ whole genome shotgun (WGS) entry which is preliminary data.</text>
</comment>
<dbReference type="Gene3D" id="3.40.50.10610">
    <property type="entry name" value="ABC-type transport auxiliary lipoprotein component"/>
    <property type="match status" value="1"/>
</dbReference>
<evidence type="ECO:0000259" key="2">
    <source>
        <dbReference type="Pfam" id="PF00004"/>
    </source>
</evidence>
<feature type="domain" description="ATPase AAA-type core" evidence="2">
    <location>
        <begin position="70"/>
        <end position="132"/>
    </location>
</feature>
<reference evidence="3" key="1">
    <citation type="submission" date="2013-08" db="EMBL/GenBank/DDBJ databases">
        <authorList>
            <person name="Mendez C."/>
            <person name="Richter M."/>
            <person name="Ferrer M."/>
            <person name="Sanchez J."/>
        </authorList>
    </citation>
    <scope>NUCLEOTIDE SEQUENCE</scope>
</reference>
<dbReference type="Pfam" id="PF13432">
    <property type="entry name" value="TPR_16"/>
    <property type="match status" value="1"/>
</dbReference>
<reference evidence="3" key="2">
    <citation type="journal article" date="2014" name="ISME J.">
        <title>Microbial stratification in low pH oxic and suboxic macroscopic growths along an acid mine drainage.</title>
        <authorList>
            <person name="Mendez-Garcia C."/>
            <person name="Mesa V."/>
            <person name="Sprenger R.R."/>
            <person name="Richter M."/>
            <person name="Diez M.S."/>
            <person name="Solano J."/>
            <person name="Bargiela R."/>
            <person name="Golyshina O.V."/>
            <person name="Manteca A."/>
            <person name="Ramos J.L."/>
            <person name="Gallego J.R."/>
            <person name="Llorente I."/>
            <person name="Martins Dos Santos V.A."/>
            <person name="Jensen O.N."/>
            <person name="Pelaez A.I."/>
            <person name="Sanchez J."/>
            <person name="Ferrer M."/>
        </authorList>
    </citation>
    <scope>NUCLEOTIDE SEQUENCE</scope>
</reference>
<dbReference type="InterPro" id="IPR019734">
    <property type="entry name" value="TPR_rpt"/>
</dbReference>
<protein>
    <submittedName>
        <fullName evidence="3">Adenylate/guanylate cyclase protein</fullName>
    </submittedName>
</protein>
<accession>T1A4B4</accession>
<dbReference type="SMART" id="SM00028">
    <property type="entry name" value="TPR"/>
    <property type="match status" value="3"/>
</dbReference>
<organism evidence="3">
    <name type="scientific">mine drainage metagenome</name>
    <dbReference type="NCBI Taxonomy" id="410659"/>
    <lineage>
        <taxon>unclassified sequences</taxon>
        <taxon>metagenomes</taxon>
        <taxon>ecological metagenomes</taxon>
    </lineage>
</organism>
<dbReference type="SUPFAM" id="SSF48452">
    <property type="entry name" value="TPR-like"/>
    <property type="match status" value="1"/>
</dbReference>
<proteinExistence type="predicted"/>
<dbReference type="EMBL" id="AUZY01007043">
    <property type="protein sequence ID" value="EQD51743.1"/>
    <property type="molecule type" value="Genomic_DNA"/>
</dbReference>
<dbReference type="Gene3D" id="3.40.50.300">
    <property type="entry name" value="P-loop containing nucleotide triphosphate hydrolases"/>
    <property type="match status" value="1"/>
</dbReference>
<dbReference type="InterPro" id="IPR011990">
    <property type="entry name" value="TPR-like_helical_dom_sf"/>
</dbReference>
<name>T1A4B4_9ZZZZ</name>
<feature type="region of interest" description="Disordered" evidence="1">
    <location>
        <begin position="304"/>
        <end position="325"/>
    </location>
</feature>
<dbReference type="Pfam" id="PF00004">
    <property type="entry name" value="AAA"/>
    <property type="match status" value="1"/>
</dbReference>
<feature type="compositionally biased region" description="Low complexity" evidence="1">
    <location>
        <begin position="312"/>
        <end position="321"/>
    </location>
</feature>
<evidence type="ECO:0000313" key="3">
    <source>
        <dbReference type="EMBL" id="EQD51743.1"/>
    </source>
</evidence>